<evidence type="ECO:0000313" key="2">
    <source>
        <dbReference type="EMBL" id="MEX6691093.1"/>
    </source>
</evidence>
<keyword evidence="3" id="KW-1185">Reference proteome</keyword>
<evidence type="ECO:0000313" key="3">
    <source>
        <dbReference type="Proteomes" id="UP001560573"/>
    </source>
</evidence>
<dbReference type="RefSeq" id="WP_369332509.1">
    <property type="nucleotide sequence ID" value="NZ_JAULBC010000013.1"/>
</dbReference>
<dbReference type="InterPro" id="IPR024775">
    <property type="entry name" value="DinB-like"/>
</dbReference>
<evidence type="ECO:0000259" key="1">
    <source>
        <dbReference type="Pfam" id="PF12867"/>
    </source>
</evidence>
<accession>A0ABV3ZMQ3</accession>
<reference evidence="2 3" key="1">
    <citation type="submission" date="2023-07" db="EMBL/GenBank/DDBJ databases">
        <authorList>
            <person name="Lian W.-H."/>
        </authorList>
    </citation>
    <scope>NUCLEOTIDE SEQUENCE [LARGE SCALE GENOMIC DNA]</scope>
    <source>
        <strain evidence="2 3">SYSU DXS3180</strain>
    </source>
</reference>
<name>A0ABV3ZMQ3_9BACT</name>
<protein>
    <submittedName>
        <fullName evidence="2">DinB family protein</fullName>
    </submittedName>
</protein>
<gene>
    <name evidence="2" type="ORF">QTN47_26525</name>
</gene>
<dbReference type="Pfam" id="PF12867">
    <property type="entry name" value="DinB_2"/>
    <property type="match status" value="1"/>
</dbReference>
<dbReference type="SUPFAM" id="SSF109854">
    <property type="entry name" value="DinB/YfiT-like putative metalloenzymes"/>
    <property type="match status" value="1"/>
</dbReference>
<dbReference type="Gene3D" id="1.20.120.450">
    <property type="entry name" value="dinb family like domain"/>
    <property type="match status" value="1"/>
</dbReference>
<dbReference type="Proteomes" id="UP001560573">
    <property type="component" value="Unassembled WGS sequence"/>
</dbReference>
<sequence>MSRIKDEMFITFNDVMKWFNAGDAMMQYRPANGGWTIAEVLEHITLTNFYLLLLIRKAALKSLQHSMENDYRDMLQSYEFDWEKMQVVSNRDAADWTTPEQMIPSGTVAAGDIKATLRRQLVECLGLLDDLKKGEGVLQTTMMNVYGLGKIDVYQHIYFLVQHTKRHIGQMRAIRNEFEENNLATQRFTHDRNPLSIVA</sequence>
<dbReference type="EMBL" id="JAULBC010000013">
    <property type="protein sequence ID" value="MEX6691093.1"/>
    <property type="molecule type" value="Genomic_DNA"/>
</dbReference>
<dbReference type="InterPro" id="IPR034660">
    <property type="entry name" value="DinB/YfiT-like"/>
</dbReference>
<comment type="caution">
    <text evidence="2">The sequence shown here is derived from an EMBL/GenBank/DDBJ whole genome shotgun (WGS) entry which is preliminary data.</text>
</comment>
<organism evidence="2 3">
    <name type="scientific">Danxiaibacter flavus</name>
    <dbReference type="NCBI Taxonomy" id="3049108"/>
    <lineage>
        <taxon>Bacteria</taxon>
        <taxon>Pseudomonadati</taxon>
        <taxon>Bacteroidota</taxon>
        <taxon>Chitinophagia</taxon>
        <taxon>Chitinophagales</taxon>
        <taxon>Chitinophagaceae</taxon>
        <taxon>Danxiaibacter</taxon>
    </lineage>
</organism>
<proteinExistence type="predicted"/>
<feature type="domain" description="DinB-like" evidence="1">
    <location>
        <begin position="22"/>
        <end position="171"/>
    </location>
</feature>